<dbReference type="EMBL" id="LAZR01002103">
    <property type="protein sequence ID" value="KKN34458.1"/>
    <property type="molecule type" value="Genomic_DNA"/>
</dbReference>
<reference evidence="1" key="1">
    <citation type="journal article" date="2015" name="Nature">
        <title>Complex archaea that bridge the gap between prokaryotes and eukaryotes.</title>
        <authorList>
            <person name="Spang A."/>
            <person name="Saw J.H."/>
            <person name="Jorgensen S.L."/>
            <person name="Zaremba-Niedzwiedzka K."/>
            <person name="Martijn J."/>
            <person name="Lind A.E."/>
            <person name="van Eijk R."/>
            <person name="Schleper C."/>
            <person name="Guy L."/>
            <person name="Ettema T.J."/>
        </authorList>
    </citation>
    <scope>NUCLEOTIDE SEQUENCE</scope>
</reference>
<proteinExistence type="predicted"/>
<sequence length="139" mass="14208">MSIRSAIDALGLGGKGFPRALVPVIAEMDKELKAVAGKIGPFDPAVDTGAETVTGNITSATSSVASAGIGNLAVVIPEQPNANYMVLVTAESEGTVTADEDVLPPIVDAKTTTGFNLRMVNGLVVTRSISYNILILPVA</sequence>
<accession>A0A0F9SZ03</accession>
<organism evidence="1">
    <name type="scientific">marine sediment metagenome</name>
    <dbReference type="NCBI Taxonomy" id="412755"/>
    <lineage>
        <taxon>unclassified sequences</taxon>
        <taxon>metagenomes</taxon>
        <taxon>ecological metagenomes</taxon>
    </lineage>
</organism>
<evidence type="ECO:0000313" key="1">
    <source>
        <dbReference type="EMBL" id="KKN34458.1"/>
    </source>
</evidence>
<dbReference type="AlphaFoldDB" id="A0A0F9SZ03"/>
<protein>
    <submittedName>
        <fullName evidence="1">Uncharacterized protein</fullName>
    </submittedName>
</protein>
<gene>
    <name evidence="1" type="ORF">LCGC14_0793570</name>
</gene>
<name>A0A0F9SZ03_9ZZZZ</name>
<comment type="caution">
    <text evidence="1">The sequence shown here is derived from an EMBL/GenBank/DDBJ whole genome shotgun (WGS) entry which is preliminary data.</text>
</comment>